<name>A0A6J4V6D9_9BACT</name>
<evidence type="ECO:0000256" key="1">
    <source>
        <dbReference type="SAM" id="Phobius"/>
    </source>
</evidence>
<evidence type="ECO:0000313" key="2">
    <source>
        <dbReference type="EMBL" id="CAA9567686.1"/>
    </source>
</evidence>
<dbReference type="EMBL" id="CADCWN010000123">
    <property type="protein sequence ID" value="CAA9567686.1"/>
    <property type="molecule type" value="Genomic_DNA"/>
</dbReference>
<protein>
    <submittedName>
        <fullName evidence="2">Uncharacterized protein</fullName>
    </submittedName>
</protein>
<accession>A0A6J4V6D9</accession>
<reference evidence="2" key="1">
    <citation type="submission" date="2020-02" db="EMBL/GenBank/DDBJ databases">
        <authorList>
            <person name="Meier V. D."/>
        </authorList>
    </citation>
    <scope>NUCLEOTIDE SEQUENCE</scope>
    <source>
        <strain evidence="2">AVDCRST_MAG18</strain>
    </source>
</reference>
<keyword evidence="1" id="KW-0472">Membrane</keyword>
<gene>
    <name evidence="2" type="ORF">AVDCRST_MAG18-1633</name>
</gene>
<dbReference type="AlphaFoldDB" id="A0A6J4V6D9"/>
<keyword evidence="1" id="KW-0812">Transmembrane</keyword>
<sequence length="54" mass="5653">MNGRTNWLVAVVAILGALLLTCVAVTIFGVVAFILSGEATVPYNELPPTPSVRP</sequence>
<feature type="transmembrane region" description="Helical" evidence="1">
    <location>
        <begin position="7"/>
        <end position="35"/>
    </location>
</feature>
<proteinExistence type="predicted"/>
<keyword evidence="1" id="KW-1133">Transmembrane helix</keyword>
<organism evidence="2">
    <name type="scientific">uncultured Thermomicrobiales bacterium</name>
    <dbReference type="NCBI Taxonomy" id="1645740"/>
    <lineage>
        <taxon>Bacteria</taxon>
        <taxon>Pseudomonadati</taxon>
        <taxon>Thermomicrobiota</taxon>
        <taxon>Thermomicrobia</taxon>
        <taxon>Thermomicrobiales</taxon>
        <taxon>environmental samples</taxon>
    </lineage>
</organism>